<reference evidence="2 3" key="1">
    <citation type="submission" date="2018-04" db="EMBL/GenBank/DDBJ databases">
        <title>WGS assembly of Panicum hallii var. hallii HAL2.</title>
        <authorList>
            <person name="Lovell J."/>
            <person name="Jenkins J."/>
            <person name="Lowry D."/>
            <person name="Mamidi S."/>
            <person name="Sreedasyam A."/>
            <person name="Weng X."/>
            <person name="Barry K."/>
            <person name="Bonette J."/>
            <person name="Campitelli B."/>
            <person name="Daum C."/>
            <person name="Gordon S."/>
            <person name="Gould B."/>
            <person name="Lipzen A."/>
            <person name="MacQueen A."/>
            <person name="Palacio-Mejia J."/>
            <person name="Plott C."/>
            <person name="Shakirov E."/>
            <person name="Shu S."/>
            <person name="Yoshinaga Y."/>
            <person name="Zane M."/>
            <person name="Rokhsar D."/>
            <person name="Grimwood J."/>
            <person name="Schmutz J."/>
            <person name="Juenger T."/>
        </authorList>
    </citation>
    <scope>NUCLEOTIDE SEQUENCE [LARGE SCALE GENOMIC DNA]</scope>
    <source>
        <strain evidence="3">cv. HAL2</strain>
    </source>
</reference>
<organism evidence="2 3">
    <name type="scientific">Panicum hallii var. hallii</name>
    <dbReference type="NCBI Taxonomy" id="1504633"/>
    <lineage>
        <taxon>Eukaryota</taxon>
        <taxon>Viridiplantae</taxon>
        <taxon>Streptophyta</taxon>
        <taxon>Embryophyta</taxon>
        <taxon>Tracheophyta</taxon>
        <taxon>Spermatophyta</taxon>
        <taxon>Magnoliopsida</taxon>
        <taxon>Liliopsida</taxon>
        <taxon>Poales</taxon>
        <taxon>Poaceae</taxon>
        <taxon>PACMAD clade</taxon>
        <taxon>Panicoideae</taxon>
        <taxon>Panicodae</taxon>
        <taxon>Paniceae</taxon>
        <taxon>Panicinae</taxon>
        <taxon>Panicum</taxon>
        <taxon>Panicum sect. Panicum</taxon>
    </lineage>
</organism>
<evidence type="ECO:0000313" key="3">
    <source>
        <dbReference type="Proteomes" id="UP000244336"/>
    </source>
</evidence>
<proteinExistence type="predicted"/>
<sequence>MAAAEVFGRGVRRNADGNRCAQAAAKACLLSLQTFAKAEGWSPEVRTHQPRVMMMDSCLMVVVANVHVHRLHVIPNPGRRGAEQGSTTGTGTPP</sequence>
<evidence type="ECO:0000313" key="2">
    <source>
        <dbReference type="EMBL" id="PUZ77854.1"/>
    </source>
</evidence>
<name>A0A2T7FCR0_9POAL</name>
<gene>
    <name evidence="2" type="ORF">GQ55_1G406300</name>
</gene>
<feature type="region of interest" description="Disordered" evidence="1">
    <location>
        <begin position="75"/>
        <end position="94"/>
    </location>
</feature>
<protein>
    <submittedName>
        <fullName evidence="2">Uncharacterized protein</fullName>
    </submittedName>
</protein>
<dbReference type="Proteomes" id="UP000244336">
    <property type="component" value="Chromosome 1"/>
</dbReference>
<keyword evidence="3" id="KW-1185">Reference proteome</keyword>
<dbReference type="EMBL" id="CM009749">
    <property type="protein sequence ID" value="PUZ77854.1"/>
    <property type="molecule type" value="Genomic_DNA"/>
</dbReference>
<dbReference type="AlphaFoldDB" id="A0A2T7FCR0"/>
<dbReference type="Gramene" id="PUZ77854">
    <property type="protein sequence ID" value="PUZ77854"/>
    <property type="gene ID" value="GQ55_1G406300"/>
</dbReference>
<feature type="compositionally biased region" description="Polar residues" evidence="1">
    <location>
        <begin position="84"/>
        <end position="94"/>
    </location>
</feature>
<evidence type="ECO:0000256" key="1">
    <source>
        <dbReference type="SAM" id="MobiDB-lite"/>
    </source>
</evidence>
<accession>A0A2T7FCR0</accession>